<accession>A0A915DH77</accession>
<dbReference type="AlphaFoldDB" id="A0A915DH77"/>
<evidence type="ECO:0000256" key="1">
    <source>
        <dbReference type="SAM" id="Phobius"/>
    </source>
</evidence>
<keyword evidence="1" id="KW-0472">Membrane</keyword>
<dbReference type="Pfam" id="PF21525">
    <property type="entry name" value="Nlp36"/>
    <property type="match status" value="1"/>
</dbReference>
<keyword evidence="2" id="KW-1185">Reference proteome</keyword>
<evidence type="ECO:0000313" key="2">
    <source>
        <dbReference type="Proteomes" id="UP000887574"/>
    </source>
</evidence>
<keyword evidence="1" id="KW-1133">Transmembrane helix</keyword>
<proteinExistence type="predicted"/>
<keyword evidence="1" id="KW-0812">Transmembrane</keyword>
<protein>
    <submittedName>
        <fullName evidence="3">Uncharacterized protein</fullName>
    </submittedName>
</protein>
<feature type="transmembrane region" description="Helical" evidence="1">
    <location>
        <begin position="12"/>
        <end position="37"/>
    </location>
</feature>
<organism evidence="2 3">
    <name type="scientific">Ditylenchus dipsaci</name>
    <dbReference type="NCBI Taxonomy" id="166011"/>
    <lineage>
        <taxon>Eukaryota</taxon>
        <taxon>Metazoa</taxon>
        <taxon>Ecdysozoa</taxon>
        <taxon>Nematoda</taxon>
        <taxon>Chromadorea</taxon>
        <taxon>Rhabditida</taxon>
        <taxon>Tylenchina</taxon>
        <taxon>Tylenchomorpha</taxon>
        <taxon>Sphaerularioidea</taxon>
        <taxon>Anguinidae</taxon>
        <taxon>Anguininae</taxon>
        <taxon>Ditylenchus</taxon>
    </lineage>
</organism>
<reference evidence="3" key="1">
    <citation type="submission" date="2022-11" db="UniProtKB">
        <authorList>
            <consortium name="WormBaseParasite"/>
        </authorList>
    </citation>
    <scope>IDENTIFICATION</scope>
</reference>
<dbReference type="Proteomes" id="UP000887574">
    <property type="component" value="Unplaced"/>
</dbReference>
<dbReference type="WBParaSite" id="jg19871">
    <property type="protein sequence ID" value="jg19871"/>
    <property type="gene ID" value="jg19871"/>
</dbReference>
<sequence length="119" mass="13310">MPKQEFDSIDYLGPVVVAIAFALLLLLLSFFLLNLVFIRKDDEITVFEKFGLKHNIRLGPHSLRAIKLIHQNGIIAYNTDNEKDKNVCTTSTDAGYLKHPIPMVKVDAASITNEATDNP</sequence>
<name>A0A915DH77_9BILA</name>
<evidence type="ECO:0000313" key="3">
    <source>
        <dbReference type="WBParaSite" id="jg19871"/>
    </source>
</evidence>